<evidence type="ECO:0000256" key="1">
    <source>
        <dbReference type="SAM" id="Phobius"/>
    </source>
</evidence>
<keyword evidence="1" id="KW-0812">Transmembrane</keyword>
<dbReference type="EMBL" id="BK015813">
    <property type="protein sequence ID" value="DAE26280.1"/>
    <property type="molecule type" value="Genomic_DNA"/>
</dbReference>
<protein>
    <submittedName>
        <fullName evidence="2">Uncharacterized protein</fullName>
    </submittedName>
</protein>
<evidence type="ECO:0000313" key="2">
    <source>
        <dbReference type="EMBL" id="DAE26280.1"/>
    </source>
</evidence>
<organism evidence="2">
    <name type="scientific">Myoviridae sp. ctZiv5</name>
    <dbReference type="NCBI Taxonomy" id="2827289"/>
    <lineage>
        <taxon>Viruses</taxon>
        <taxon>Duplodnaviria</taxon>
        <taxon>Heunggongvirae</taxon>
        <taxon>Uroviricota</taxon>
        <taxon>Caudoviricetes</taxon>
    </lineage>
</organism>
<proteinExistence type="predicted"/>
<reference evidence="2" key="1">
    <citation type="journal article" date="2021" name="Proc. Natl. Acad. Sci. U.S.A.">
        <title>A Catalog of Tens of Thousands of Viruses from Human Metagenomes Reveals Hidden Associations with Chronic Diseases.</title>
        <authorList>
            <person name="Tisza M.J."/>
            <person name="Buck C.B."/>
        </authorList>
    </citation>
    <scope>NUCLEOTIDE SEQUENCE</scope>
    <source>
        <strain evidence="2">CtZiv5</strain>
    </source>
</reference>
<keyword evidence="1" id="KW-0472">Membrane</keyword>
<name>A0A8S5R4I1_9CAUD</name>
<sequence>MHISYVYYLYNFTILTVNIQLSMSTFLLSIFSNYISNK</sequence>
<feature type="transmembrane region" description="Helical" evidence="1">
    <location>
        <begin position="12"/>
        <end position="35"/>
    </location>
</feature>
<accession>A0A8S5R4I1</accession>
<keyword evidence="1" id="KW-1133">Transmembrane helix</keyword>